<sequence length="676" mass="75965">MSWLRSAVNKAVEVGNNNNLTRTVKNYADTVVQQAGQAVAEGAKILQDRIGARNYKSVAETIKRLEDAAISYRGPERVQLLRRWVAVLQEIQKLSEASLAEGKERTLEQHLAVEEAKENPRRPSLVLYYDSDVGGEPLNFRDVFLQSQALEGIALSMIIHAPDEEEVSLLLEMFELCLTGGKEVHNAIVSSLQDLATSFSSYEDEVLVKREELLQFAQGAITGLKINSDVARIDSEASILKKKLTEITSKGSVNKVDFKAAEETPATLEALKIALAQIRICSKLEALLLKKKNLSNGDSPEVHAQKVDKLKVLTESLANSAVKAEKRILDNRVQKEEALKVRVAKDGEASEKEKELTAEISELQRKKEDLEAELKKVNTSLAAAQARLWNVREERDQFEEANNQIVEHLKIKEDEFSKSINSCKVEADVIKTWINFLEDTWVLQQSNAKTNDKLVNDELERHEDYFVNLAIQLLTAYQKELEPSINHIGTFVVNLKNLNQRLEMTPNPDTEDLEGLSPRKNLEEEYLTYEAKIITTFSVVDTMKQQFYAQHGKVSRSDEDRVKELFDGIEKLRTEFESIERPILDIESPAKVETPPSEKKLDGAPSLSAPAHGAQLSKPETDEQPKSSSVKAEQLLDHAAELAKLESEIGRVSDEYSSEEIGDWEFDELEKELTSS</sequence>
<dbReference type="PANTHER" id="PTHR34121:SF1">
    <property type="entry name" value="FILAMIN-A-INTERACTING PROTEIN 1"/>
    <property type="match status" value="1"/>
</dbReference>
<dbReference type="RefSeq" id="XP_014514066.1">
    <property type="nucleotide sequence ID" value="XM_014658580.2"/>
</dbReference>
<dbReference type="GeneID" id="106772283"/>
<dbReference type="PANTHER" id="PTHR34121">
    <property type="entry name" value="MYOSIN-11"/>
    <property type="match status" value="1"/>
</dbReference>
<evidence type="ECO:0000256" key="2">
    <source>
        <dbReference type="SAM" id="MobiDB-lite"/>
    </source>
</evidence>
<gene>
    <name evidence="4" type="primary">LOC106772283</name>
</gene>
<accession>A0A1S3V6U0</accession>
<proteinExistence type="predicted"/>
<dbReference type="STRING" id="3916.A0A1S3V6U0"/>
<name>A0A1S3V6U0_VIGRR</name>
<evidence type="ECO:0000313" key="3">
    <source>
        <dbReference type="Proteomes" id="UP000087766"/>
    </source>
</evidence>
<protein>
    <submittedName>
        <fullName evidence="4">Uncharacterized protein LOC106772283</fullName>
    </submittedName>
</protein>
<dbReference type="KEGG" id="vra:106772283"/>
<dbReference type="Proteomes" id="UP000087766">
    <property type="component" value="Chromosome 8"/>
</dbReference>
<feature type="coiled-coil region" evidence="1">
    <location>
        <begin position="349"/>
        <end position="411"/>
    </location>
</feature>
<feature type="compositionally biased region" description="Basic and acidic residues" evidence="2">
    <location>
        <begin position="587"/>
        <end position="602"/>
    </location>
</feature>
<reference evidence="4" key="2">
    <citation type="submission" date="2025-08" db="UniProtKB">
        <authorList>
            <consortium name="RefSeq"/>
        </authorList>
    </citation>
    <scope>IDENTIFICATION</scope>
    <source>
        <tissue evidence="4">Leaf</tissue>
    </source>
</reference>
<keyword evidence="3" id="KW-1185">Reference proteome</keyword>
<reference evidence="3" key="1">
    <citation type="journal article" date="2014" name="Nat. Commun.">
        <title>Genome sequence of mungbean and insights into evolution within Vigna species.</title>
        <authorList>
            <person name="Kang Y.J."/>
            <person name="Kim S.K."/>
            <person name="Kim M.Y."/>
            <person name="Lestari P."/>
            <person name="Kim K.H."/>
            <person name="Ha B.K."/>
            <person name="Jun T.H."/>
            <person name="Hwang W.J."/>
            <person name="Lee T."/>
            <person name="Lee J."/>
            <person name="Shim S."/>
            <person name="Yoon M.Y."/>
            <person name="Jang Y.E."/>
            <person name="Han K.S."/>
            <person name="Taeprayoon P."/>
            <person name="Yoon N."/>
            <person name="Somta P."/>
            <person name="Tanya P."/>
            <person name="Kim K.S."/>
            <person name="Gwag J.G."/>
            <person name="Moon J.K."/>
            <person name="Lee Y.H."/>
            <person name="Park B.S."/>
            <person name="Bombarely A."/>
            <person name="Doyle J.J."/>
            <person name="Jackson S.A."/>
            <person name="Schafleitner R."/>
            <person name="Srinives P."/>
            <person name="Varshney R.K."/>
            <person name="Lee S.H."/>
        </authorList>
    </citation>
    <scope>NUCLEOTIDE SEQUENCE [LARGE SCALE GENOMIC DNA]</scope>
    <source>
        <strain evidence="3">cv. VC1973A</strain>
    </source>
</reference>
<evidence type="ECO:0000313" key="4">
    <source>
        <dbReference type="RefSeq" id="XP_014514066.1"/>
    </source>
</evidence>
<organism evidence="3 4">
    <name type="scientific">Vigna radiata var. radiata</name>
    <name type="common">Mung bean</name>
    <name type="synonym">Phaseolus aureus</name>
    <dbReference type="NCBI Taxonomy" id="3916"/>
    <lineage>
        <taxon>Eukaryota</taxon>
        <taxon>Viridiplantae</taxon>
        <taxon>Streptophyta</taxon>
        <taxon>Embryophyta</taxon>
        <taxon>Tracheophyta</taxon>
        <taxon>Spermatophyta</taxon>
        <taxon>Magnoliopsida</taxon>
        <taxon>eudicotyledons</taxon>
        <taxon>Gunneridae</taxon>
        <taxon>Pentapetalae</taxon>
        <taxon>rosids</taxon>
        <taxon>fabids</taxon>
        <taxon>Fabales</taxon>
        <taxon>Fabaceae</taxon>
        <taxon>Papilionoideae</taxon>
        <taxon>50 kb inversion clade</taxon>
        <taxon>NPAAA clade</taxon>
        <taxon>indigoferoid/millettioid clade</taxon>
        <taxon>Phaseoleae</taxon>
        <taxon>Vigna</taxon>
    </lineage>
</organism>
<evidence type="ECO:0000256" key="1">
    <source>
        <dbReference type="SAM" id="Coils"/>
    </source>
</evidence>
<keyword evidence="1" id="KW-0175">Coiled coil</keyword>
<dbReference type="OrthoDB" id="2019255at2759"/>
<dbReference type="AlphaFoldDB" id="A0A1S3V6U0"/>
<feature type="region of interest" description="Disordered" evidence="2">
    <location>
        <begin position="587"/>
        <end position="631"/>
    </location>
</feature>